<evidence type="ECO:0000313" key="2">
    <source>
        <dbReference type="Proteomes" id="UP000289323"/>
    </source>
</evidence>
<accession>A0A3S4C9K3</accession>
<sequence length="13" mass="1471">MAYKIENISTSLT</sequence>
<protein>
    <submittedName>
        <fullName evidence="1">1119b38c-a1b4-4e49-bfbf-c59a229aa141</fullName>
    </submittedName>
</protein>
<dbReference type="EMBL" id="OUUZ01000013">
    <property type="protein sequence ID" value="SPQ24917.1"/>
    <property type="molecule type" value="Genomic_DNA"/>
</dbReference>
<evidence type="ECO:0000313" key="1">
    <source>
        <dbReference type="EMBL" id="SPQ24917.1"/>
    </source>
</evidence>
<gene>
    <name evidence="1" type="ORF">TT172_LOCUS7336</name>
</gene>
<name>A0A3S4C9K3_9PEZI</name>
<proteinExistence type="predicted"/>
<dbReference type="Proteomes" id="UP000289323">
    <property type="component" value="Unassembled WGS sequence"/>
</dbReference>
<reference evidence="1 2" key="1">
    <citation type="submission" date="2018-04" db="EMBL/GenBank/DDBJ databases">
        <authorList>
            <person name="Huttner S."/>
            <person name="Dainat J."/>
        </authorList>
    </citation>
    <scope>NUCLEOTIDE SEQUENCE [LARGE SCALE GENOMIC DNA]</scope>
</reference>
<organism evidence="1 2">
    <name type="scientific">Thermothielavioides terrestris</name>
    <dbReference type="NCBI Taxonomy" id="2587410"/>
    <lineage>
        <taxon>Eukaryota</taxon>
        <taxon>Fungi</taxon>
        <taxon>Dikarya</taxon>
        <taxon>Ascomycota</taxon>
        <taxon>Pezizomycotina</taxon>
        <taxon>Sordariomycetes</taxon>
        <taxon>Sordariomycetidae</taxon>
        <taxon>Sordariales</taxon>
        <taxon>Chaetomiaceae</taxon>
        <taxon>Thermothielavioides</taxon>
    </lineage>
</organism>